<feature type="non-terminal residue" evidence="1">
    <location>
        <position position="1"/>
    </location>
</feature>
<comment type="caution">
    <text evidence="1">The sequence shown here is derived from an EMBL/GenBank/DDBJ whole genome shotgun (WGS) entry which is preliminary data.</text>
</comment>
<dbReference type="InterPro" id="IPR024079">
    <property type="entry name" value="MetalloPept_cat_dom_sf"/>
</dbReference>
<keyword evidence="2" id="KW-1185">Reference proteome</keyword>
<protein>
    <submittedName>
        <fullName evidence="1">Uncharacterized protein</fullName>
    </submittedName>
</protein>
<organism evidence="1 2">
    <name type="scientific">Prorocentrum cordatum</name>
    <dbReference type="NCBI Taxonomy" id="2364126"/>
    <lineage>
        <taxon>Eukaryota</taxon>
        <taxon>Sar</taxon>
        <taxon>Alveolata</taxon>
        <taxon>Dinophyceae</taxon>
        <taxon>Prorocentrales</taxon>
        <taxon>Prorocentraceae</taxon>
        <taxon>Prorocentrum</taxon>
    </lineage>
</organism>
<dbReference type="Gene3D" id="3.40.390.10">
    <property type="entry name" value="Collagenase (Catalytic Domain)"/>
    <property type="match status" value="1"/>
</dbReference>
<evidence type="ECO:0000313" key="2">
    <source>
        <dbReference type="Proteomes" id="UP001189429"/>
    </source>
</evidence>
<evidence type="ECO:0000313" key="1">
    <source>
        <dbReference type="EMBL" id="CAK0890376.1"/>
    </source>
</evidence>
<sequence>VMVAVHELGHNLGLGHAASRSLEYGNVFDWMGNYPGLASLSFSVGYRQRLRWLPTDAVAQITDKDLADLNNEYHLKPFDRGGAPRVGDLVGRSTSG</sequence>
<dbReference type="SUPFAM" id="SSF55486">
    <property type="entry name" value="Metalloproteases ('zincins'), catalytic domain"/>
    <property type="match status" value="1"/>
</dbReference>
<proteinExistence type="predicted"/>
<gene>
    <name evidence="1" type="ORF">PCOR1329_LOCUS70635</name>
</gene>
<dbReference type="EMBL" id="CAUYUJ010019343">
    <property type="protein sequence ID" value="CAK0890376.1"/>
    <property type="molecule type" value="Genomic_DNA"/>
</dbReference>
<accession>A0ABN9WXN0</accession>
<reference evidence="1" key="1">
    <citation type="submission" date="2023-10" db="EMBL/GenBank/DDBJ databases">
        <authorList>
            <person name="Chen Y."/>
            <person name="Shah S."/>
            <person name="Dougan E. K."/>
            <person name="Thang M."/>
            <person name="Chan C."/>
        </authorList>
    </citation>
    <scope>NUCLEOTIDE SEQUENCE [LARGE SCALE GENOMIC DNA]</scope>
</reference>
<dbReference type="Proteomes" id="UP001189429">
    <property type="component" value="Unassembled WGS sequence"/>
</dbReference>
<name>A0ABN9WXN0_9DINO</name>